<dbReference type="InterPro" id="IPR040079">
    <property type="entry name" value="Glutathione_S-Trfase"/>
</dbReference>
<dbReference type="PROSITE" id="PS50404">
    <property type="entry name" value="GST_NTER"/>
    <property type="match status" value="1"/>
</dbReference>
<feature type="domain" description="GST C-terminal" evidence="4">
    <location>
        <begin position="440"/>
        <end position="560"/>
    </location>
</feature>
<dbReference type="PANTHER" id="PTHR44051:SF6">
    <property type="entry name" value="GLUTATHIONE S-TRANSFERASE II"/>
    <property type="match status" value="1"/>
</dbReference>
<dbReference type="Pfam" id="PF13409">
    <property type="entry name" value="GST_N_2"/>
    <property type="match status" value="1"/>
</dbReference>
<organism evidence="5 6">
    <name type="scientific">Pseudocercospora eumusae</name>
    <dbReference type="NCBI Taxonomy" id="321146"/>
    <lineage>
        <taxon>Eukaryota</taxon>
        <taxon>Fungi</taxon>
        <taxon>Dikarya</taxon>
        <taxon>Ascomycota</taxon>
        <taxon>Pezizomycotina</taxon>
        <taxon>Dothideomycetes</taxon>
        <taxon>Dothideomycetidae</taxon>
        <taxon>Mycosphaerellales</taxon>
        <taxon>Mycosphaerellaceae</taxon>
        <taxon>Pseudocercospora</taxon>
    </lineage>
</organism>
<dbReference type="InterPro" id="IPR036249">
    <property type="entry name" value="Thioredoxin-like_sf"/>
</dbReference>
<keyword evidence="6" id="KW-1185">Reference proteome</keyword>
<feature type="domain" description="GST N-terminal" evidence="3">
    <location>
        <begin position="345"/>
        <end position="434"/>
    </location>
</feature>
<evidence type="ECO:0000256" key="2">
    <source>
        <dbReference type="SAM" id="MobiDB-lite"/>
    </source>
</evidence>
<dbReference type="OrthoDB" id="422574at2759"/>
<dbReference type="PROSITE" id="PS50405">
    <property type="entry name" value="GST_CTER"/>
    <property type="match status" value="1"/>
</dbReference>
<dbReference type="SUPFAM" id="SSF52833">
    <property type="entry name" value="Thioredoxin-like"/>
    <property type="match status" value="1"/>
</dbReference>
<evidence type="ECO:0000259" key="4">
    <source>
        <dbReference type="PROSITE" id="PS50405"/>
    </source>
</evidence>
<reference evidence="5 6" key="1">
    <citation type="submission" date="2015-07" db="EMBL/GenBank/DDBJ databases">
        <title>Comparative genomics of the Sigatoka disease complex on banana suggests a link between parallel evolutionary changes in Pseudocercospora fijiensis and Pseudocercospora eumusae and increased virulence on the banana host.</title>
        <authorList>
            <person name="Chang T.-C."/>
            <person name="Salvucci A."/>
            <person name="Crous P.W."/>
            <person name="Stergiopoulos I."/>
        </authorList>
    </citation>
    <scope>NUCLEOTIDE SEQUENCE [LARGE SCALE GENOMIC DNA]</scope>
    <source>
        <strain evidence="5 6">CBS 114824</strain>
    </source>
</reference>
<dbReference type="InterPro" id="IPR010987">
    <property type="entry name" value="Glutathione-S-Trfase_C-like"/>
</dbReference>
<proteinExistence type="inferred from homology"/>
<comment type="caution">
    <text evidence="5">The sequence shown here is derived from an EMBL/GenBank/DDBJ whole genome shotgun (WGS) entry which is preliminary data.</text>
</comment>
<evidence type="ECO:0000313" key="6">
    <source>
        <dbReference type="Proteomes" id="UP000070133"/>
    </source>
</evidence>
<evidence type="ECO:0008006" key="7">
    <source>
        <dbReference type="Google" id="ProtNLM"/>
    </source>
</evidence>
<dbReference type="STRING" id="321146.A0A139HWL8"/>
<dbReference type="EMBL" id="LFZN01000004">
    <property type="protein sequence ID" value="KXT06789.1"/>
    <property type="molecule type" value="Genomic_DNA"/>
</dbReference>
<dbReference type="Proteomes" id="UP000070133">
    <property type="component" value="Unassembled WGS sequence"/>
</dbReference>
<evidence type="ECO:0000256" key="1">
    <source>
        <dbReference type="ARBA" id="ARBA00007409"/>
    </source>
</evidence>
<dbReference type="SUPFAM" id="SSF47616">
    <property type="entry name" value="GST C-terminal domain-like"/>
    <property type="match status" value="1"/>
</dbReference>
<evidence type="ECO:0000259" key="3">
    <source>
        <dbReference type="PROSITE" id="PS50404"/>
    </source>
</evidence>
<dbReference type="SFLD" id="SFLDS00019">
    <property type="entry name" value="Glutathione_Transferase_(cytos"/>
    <property type="match status" value="1"/>
</dbReference>
<dbReference type="CDD" id="cd03048">
    <property type="entry name" value="GST_N_Ure2p_like"/>
    <property type="match status" value="1"/>
</dbReference>
<dbReference type="SFLD" id="SFLDG00358">
    <property type="entry name" value="Main_(cytGST)"/>
    <property type="match status" value="1"/>
</dbReference>
<dbReference type="Pfam" id="PF00043">
    <property type="entry name" value="GST_C"/>
    <property type="match status" value="1"/>
</dbReference>
<protein>
    <recommendedName>
        <fullName evidence="7">GST C-terminal domain-containing protein</fullName>
    </recommendedName>
</protein>
<dbReference type="InterPro" id="IPR004046">
    <property type="entry name" value="GST_C"/>
</dbReference>
<feature type="region of interest" description="Disordered" evidence="2">
    <location>
        <begin position="240"/>
        <end position="276"/>
    </location>
</feature>
<dbReference type="InterPro" id="IPR036282">
    <property type="entry name" value="Glutathione-S-Trfase_C_sf"/>
</dbReference>
<feature type="compositionally biased region" description="Polar residues" evidence="2">
    <location>
        <begin position="263"/>
        <end position="276"/>
    </location>
</feature>
<evidence type="ECO:0000313" key="5">
    <source>
        <dbReference type="EMBL" id="KXT06789.1"/>
    </source>
</evidence>
<dbReference type="SFLD" id="SFLDG01151">
    <property type="entry name" value="Main.2:_Nu-like"/>
    <property type="match status" value="1"/>
</dbReference>
<accession>A0A139HWL8</accession>
<comment type="similarity">
    <text evidence="1">Belongs to the GST superfamily.</text>
</comment>
<dbReference type="AlphaFoldDB" id="A0A139HWL8"/>
<dbReference type="Gene3D" id="3.40.30.10">
    <property type="entry name" value="Glutaredoxin"/>
    <property type="match status" value="1"/>
</dbReference>
<name>A0A139HWL8_9PEZI</name>
<dbReference type="InterPro" id="IPR004045">
    <property type="entry name" value="Glutathione_S-Trfase_N"/>
</dbReference>
<dbReference type="CDD" id="cd10291">
    <property type="entry name" value="GST_C_YfcG_like"/>
    <property type="match status" value="1"/>
</dbReference>
<dbReference type="Gene3D" id="1.20.1050.10">
    <property type="match status" value="1"/>
</dbReference>
<dbReference type="PANTHER" id="PTHR44051">
    <property type="entry name" value="GLUTATHIONE S-TRANSFERASE-RELATED"/>
    <property type="match status" value="1"/>
</dbReference>
<gene>
    <name evidence="5" type="ORF">AC578_7299</name>
</gene>
<sequence length="601" mass="68365">MMTHISTRPRTQDQWEFTEALLKRLQESSEDQLPTTIDGFFTRHGIRLTHHAPGLPSLANNLAGQLHPLLSGNIRRLDLHVKVSLRPIHDPSSAYDRNFQVVDQHIEHLWDNVPMLLSQLPHLRQFSLTLDSLFDSTPRPRDYHRLKLFRNNRLWGSRSENLQNSDFQEKATAVLIPLLRGLARGKELDRVAIRHVPVATLNQLEVISGEHLSDEEVARAFLIMPGREVVLKGMELGRKDSFLDPPTPDSDKPPSTPPKNLRPSKSTPHLQRNLENSVPWASAAKCTTALKGRNRVSSYNNVLQTVTHFTAGTGLLAKQAFSSTAAKKQNNDTMSDEKPTGLIAERGLELLTFGTPNGHKASIILEELKEAYGKPEYVFQSINIGQNIQKEPWFTKYGPNGRIPVLVDHDNGDLGIMEGSAILSYLTRHFDPEHKFSFTKDPELSLCEQWVAWQHGGLGPMQGQANHFYRLAKERIPYPTQRYVGETERLYGVLDIRLKGRDYLVGDKYSIADIANFSWVNVAYFAGVNLDDFPHLYKWWERINARPAVQKGIAIPNKPTITNEAYKKRVQEEPDFKQKEDELKEIGKKAKEQYNYKFSAP</sequence>